<sequence>MYSSAFDSLVCYLLPRTSVTTMAQTVLADDEQMEQRKSGLYNCLSKIKKEENDRKDPERIDVDIEKERNTEDKLADELLEALERNDAAEVWDLVENNHPIEALKIMQRVNKDIAKKARNKEKSCNFHCKPQAILSCVGDTYSPSSRHNAKETQHIEEERKDEARKRKWIKILSSPLFIGVEWLWRRNTNRHCDDCHENNDRDAIGKALYDAYLLDKITSHEHYYSLEDYKSSVEAYESFAADVLEESTVTELYEIMDIEGDGFLLRGSPHRLRKLDQSLSLLKIAADYGRKKFVASARCQSALDQIIFYKCPEWKDEGIMRKFVWVVVQLILTTILTPFYISLRIFEKVFRKKSSNMCSNGIAKKCIERIRSLYEHPYSKFVNHSMSYFLFLALLLLSTFGFENEYKSTSVGLTRIDYAVIVFLIGLILQELLKAQKQGIHFYFSKWWNKMNILTLVTFAVSYIVWLAAWVHFGEWQPRRNPFIVADVLYATGTVMAFLHFTYIFQVSSTLGPLQLSLYRMLKDIYRFLIIYFMLFLAFGAGLVKIYSYYVSSLHKIEDAINPSSHHVARHDLAAKLLVSIFLGKLDDDKVTVQDPAFGLTAVIGRIFLFAYGICTTLVAINMLIAMMNNSYERIMEDADQEWKFSRSRLWLDYINEGNFVPVPFNIAYYSLYLFFIPNYIFRVCCRKEQWTRSRKQPSNETDVELEQMNSNLERCTTDKTLTHWFSCICPGCSCFCKPTQAKVVREERLQAIRFSVARYLNNHYPNEEIEREMGTLVSSPAPKADESLQE</sequence>
<keyword evidence="7" id="KW-0407">Ion channel</keyword>
<dbReference type="GO" id="GO:0051480">
    <property type="term" value="P:regulation of cytosolic calcium ion concentration"/>
    <property type="evidence" value="ECO:0007669"/>
    <property type="project" value="TreeGrafter"/>
</dbReference>
<keyword evidence="4 8" id="KW-1133">Transmembrane helix</keyword>
<keyword evidence="6 8" id="KW-0472">Membrane</keyword>
<evidence type="ECO:0000256" key="7">
    <source>
        <dbReference type="ARBA" id="ARBA00023303"/>
    </source>
</evidence>
<feature type="transmembrane region" description="Helical" evidence="8">
    <location>
        <begin position="483"/>
        <end position="505"/>
    </location>
</feature>
<dbReference type="PANTHER" id="PTHR10117:SF54">
    <property type="entry name" value="TRANSIENT RECEPTOR POTENTIAL-GAMMA PROTEIN"/>
    <property type="match status" value="1"/>
</dbReference>
<proteinExistence type="predicted"/>
<dbReference type="InterPro" id="IPR002153">
    <property type="entry name" value="TRPC_channel"/>
</dbReference>
<keyword evidence="5" id="KW-0406">Ion transport</keyword>
<feature type="transmembrane region" description="Helical" evidence="8">
    <location>
        <begin position="607"/>
        <end position="628"/>
    </location>
</feature>
<evidence type="ECO:0000313" key="11">
    <source>
        <dbReference type="Proteomes" id="UP000275408"/>
    </source>
</evidence>
<name>A0A3M6UYS4_POCDA</name>
<keyword evidence="11" id="KW-1185">Reference proteome</keyword>
<dbReference type="PRINTS" id="PR01097">
    <property type="entry name" value="TRNSRECEPTRP"/>
</dbReference>
<evidence type="ECO:0000256" key="4">
    <source>
        <dbReference type="ARBA" id="ARBA00022989"/>
    </source>
</evidence>
<organism evidence="10 11">
    <name type="scientific">Pocillopora damicornis</name>
    <name type="common">Cauliflower coral</name>
    <name type="synonym">Millepora damicornis</name>
    <dbReference type="NCBI Taxonomy" id="46731"/>
    <lineage>
        <taxon>Eukaryota</taxon>
        <taxon>Metazoa</taxon>
        <taxon>Cnidaria</taxon>
        <taxon>Anthozoa</taxon>
        <taxon>Hexacorallia</taxon>
        <taxon>Scleractinia</taxon>
        <taxon>Astrocoeniina</taxon>
        <taxon>Pocilloporidae</taxon>
        <taxon>Pocillopora</taxon>
    </lineage>
</organism>
<evidence type="ECO:0000256" key="5">
    <source>
        <dbReference type="ARBA" id="ARBA00023065"/>
    </source>
</evidence>
<dbReference type="AlphaFoldDB" id="A0A3M6UYS4"/>
<feature type="transmembrane region" description="Helical" evidence="8">
    <location>
        <begin position="453"/>
        <end position="471"/>
    </location>
</feature>
<dbReference type="GO" id="GO:0070679">
    <property type="term" value="F:inositol 1,4,5 trisphosphate binding"/>
    <property type="evidence" value="ECO:0007669"/>
    <property type="project" value="TreeGrafter"/>
</dbReference>
<feature type="domain" description="Ion transport" evidence="9">
    <location>
        <begin position="389"/>
        <end position="638"/>
    </location>
</feature>
<evidence type="ECO:0000256" key="2">
    <source>
        <dbReference type="ARBA" id="ARBA00022448"/>
    </source>
</evidence>
<dbReference type="GO" id="GO:0034703">
    <property type="term" value="C:cation channel complex"/>
    <property type="evidence" value="ECO:0007669"/>
    <property type="project" value="TreeGrafter"/>
</dbReference>
<comment type="caution">
    <text evidence="10">The sequence shown here is derived from an EMBL/GenBank/DDBJ whole genome shotgun (WGS) entry which is preliminary data.</text>
</comment>
<keyword evidence="3 8" id="KW-0812">Transmembrane</keyword>
<keyword evidence="2" id="KW-0813">Transport</keyword>
<dbReference type="GO" id="GO:0015279">
    <property type="term" value="F:store-operated calcium channel activity"/>
    <property type="evidence" value="ECO:0007669"/>
    <property type="project" value="TreeGrafter"/>
</dbReference>
<feature type="transmembrane region" description="Helical" evidence="8">
    <location>
        <begin position="525"/>
        <end position="547"/>
    </location>
</feature>
<evidence type="ECO:0000313" key="10">
    <source>
        <dbReference type="EMBL" id="RMX58458.1"/>
    </source>
</evidence>
<dbReference type="Pfam" id="PF00520">
    <property type="entry name" value="Ion_trans"/>
    <property type="match status" value="1"/>
</dbReference>
<dbReference type="GO" id="GO:0005886">
    <property type="term" value="C:plasma membrane"/>
    <property type="evidence" value="ECO:0007669"/>
    <property type="project" value="TreeGrafter"/>
</dbReference>
<evidence type="ECO:0000256" key="6">
    <source>
        <dbReference type="ARBA" id="ARBA00023136"/>
    </source>
</evidence>
<gene>
    <name evidence="10" type="ORF">pdam_00020880</name>
</gene>
<dbReference type="OrthoDB" id="2373987at2759"/>
<protein>
    <recommendedName>
        <fullName evidence="9">Ion transport domain-containing protein</fullName>
    </recommendedName>
</protein>
<dbReference type="EMBL" id="RCHS01000511">
    <property type="protein sequence ID" value="RMX58458.1"/>
    <property type="molecule type" value="Genomic_DNA"/>
</dbReference>
<dbReference type="InterPro" id="IPR005821">
    <property type="entry name" value="Ion_trans_dom"/>
</dbReference>
<reference evidence="10 11" key="1">
    <citation type="journal article" date="2018" name="Sci. Rep.">
        <title>Comparative analysis of the Pocillopora damicornis genome highlights role of immune system in coral evolution.</title>
        <authorList>
            <person name="Cunning R."/>
            <person name="Bay R.A."/>
            <person name="Gillette P."/>
            <person name="Baker A.C."/>
            <person name="Traylor-Knowles N."/>
        </authorList>
    </citation>
    <scope>NUCLEOTIDE SEQUENCE [LARGE SCALE GENOMIC DNA]</scope>
    <source>
        <strain evidence="10">RSMAS</strain>
        <tissue evidence="10">Whole animal</tissue>
    </source>
</reference>
<evidence type="ECO:0000256" key="3">
    <source>
        <dbReference type="ARBA" id="ARBA00022692"/>
    </source>
</evidence>
<dbReference type="Proteomes" id="UP000275408">
    <property type="component" value="Unassembled WGS sequence"/>
</dbReference>
<evidence type="ECO:0000256" key="1">
    <source>
        <dbReference type="ARBA" id="ARBA00004141"/>
    </source>
</evidence>
<comment type="subcellular location">
    <subcellularLocation>
        <location evidence="1">Membrane</location>
        <topology evidence="1">Multi-pass membrane protein</topology>
    </subcellularLocation>
</comment>
<evidence type="ECO:0000259" key="9">
    <source>
        <dbReference type="Pfam" id="PF00520"/>
    </source>
</evidence>
<accession>A0A3M6UYS4</accession>
<evidence type="ECO:0000256" key="8">
    <source>
        <dbReference type="SAM" id="Phobius"/>
    </source>
</evidence>
<feature type="transmembrane region" description="Helical" evidence="8">
    <location>
        <begin position="323"/>
        <end position="343"/>
    </location>
</feature>
<dbReference type="PANTHER" id="PTHR10117">
    <property type="entry name" value="TRANSIENT RECEPTOR POTENTIAL CHANNEL"/>
    <property type="match status" value="1"/>
</dbReference>
<feature type="transmembrane region" description="Helical" evidence="8">
    <location>
        <begin position="416"/>
        <end position="433"/>
    </location>
</feature>
<feature type="transmembrane region" description="Helical" evidence="8">
    <location>
        <begin position="386"/>
        <end position="404"/>
    </location>
</feature>